<keyword evidence="5" id="KW-0808">Transferase</keyword>
<dbReference type="GO" id="GO:0032259">
    <property type="term" value="P:methylation"/>
    <property type="evidence" value="ECO:0007669"/>
    <property type="project" value="UniProtKB-KW"/>
</dbReference>
<protein>
    <submittedName>
        <fullName evidence="5">Methylphosphotriester-DNA--protein-cysteine S-methyltransferase</fullName>
        <ecNumber evidence="5">2.1.1.-</ecNumber>
    </submittedName>
</protein>
<keyword evidence="3" id="KW-0804">Transcription</keyword>
<reference evidence="5 6" key="1">
    <citation type="submission" date="2015-09" db="EMBL/GenBank/DDBJ databases">
        <authorList>
            <consortium name="Pathogen Informatics"/>
        </authorList>
    </citation>
    <scope>NUCLEOTIDE SEQUENCE [LARGE SCALE GENOMIC DNA]</scope>
    <source>
        <strain evidence="5 6">2789STDY5834966</strain>
    </source>
</reference>
<evidence type="ECO:0000313" key="6">
    <source>
        <dbReference type="Proteomes" id="UP000095390"/>
    </source>
</evidence>
<evidence type="ECO:0000259" key="4">
    <source>
        <dbReference type="PROSITE" id="PS01124"/>
    </source>
</evidence>
<dbReference type="GO" id="GO:0003700">
    <property type="term" value="F:DNA-binding transcription factor activity"/>
    <property type="evidence" value="ECO:0007669"/>
    <property type="project" value="InterPro"/>
</dbReference>
<gene>
    <name evidence="5" type="primary">adaA</name>
    <name evidence="5" type="ORF">ERS852578_00777</name>
</gene>
<proteinExistence type="predicted"/>
<keyword evidence="5" id="KW-0489">Methyltransferase</keyword>
<dbReference type="InterPro" id="IPR018062">
    <property type="entry name" value="HTH_AraC-typ_CS"/>
</dbReference>
<name>A0A173SAK1_9FIRM</name>
<dbReference type="Pfam" id="PF12833">
    <property type="entry name" value="HTH_18"/>
    <property type="match status" value="1"/>
</dbReference>
<dbReference type="Pfam" id="PF02311">
    <property type="entry name" value="AraC_binding"/>
    <property type="match status" value="1"/>
</dbReference>
<dbReference type="InterPro" id="IPR018060">
    <property type="entry name" value="HTH_AraC"/>
</dbReference>
<dbReference type="InterPro" id="IPR003313">
    <property type="entry name" value="AraC-bd"/>
</dbReference>
<dbReference type="InterPro" id="IPR014710">
    <property type="entry name" value="RmlC-like_jellyroll"/>
</dbReference>
<keyword evidence="2" id="KW-0238">DNA-binding</keyword>
<dbReference type="InterPro" id="IPR037923">
    <property type="entry name" value="HTH-like"/>
</dbReference>
<dbReference type="PROSITE" id="PS00041">
    <property type="entry name" value="HTH_ARAC_FAMILY_1"/>
    <property type="match status" value="1"/>
</dbReference>
<dbReference type="PANTHER" id="PTHR43280:SF2">
    <property type="entry name" value="HTH-TYPE TRANSCRIPTIONAL REGULATOR EXSA"/>
    <property type="match status" value="1"/>
</dbReference>
<evidence type="ECO:0000256" key="2">
    <source>
        <dbReference type="ARBA" id="ARBA00023125"/>
    </source>
</evidence>
<dbReference type="Proteomes" id="UP000095390">
    <property type="component" value="Unassembled WGS sequence"/>
</dbReference>
<feature type="domain" description="HTH araC/xylS-type" evidence="4">
    <location>
        <begin position="197"/>
        <end position="294"/>
    </location>
</feature>
<dbReference type="GO" id="GO:0043565">
    <property type="term" value="F:sequence-specific DNA binding"/>
    <property type="evidence" value="ECO:0007669"/>
    <property type="project" value="InterPro"/>
</dbReference>
<dbReference type="PANTHER" id="PTHR43280">
    <property type="entry name" value="ARAC-FAMILY TRANSCRIPTIONAL REGULATOR"/>
    <property type="match status" value="1"/>
</dbReference>
<dbReference type="OrthoDB" id="9791615at2"/>
<accession>A0A173SAK1</accession>
<dbReference type="AlphaFoldDB" id="A0A173SAK1"/>
<dbReference type="EMBL" id="CYYC01000007">
    <property type="protein sequence ID" value="CUM87280.1"/>
    <property type="molecule type" value="Genomic_DNA"/>
</dbReference>
<dbReference type="GO" id="GO:0008168">
    <property type="term" value="F:methyltransferase activity"/>
    <property type="evidence" value="ECO:0007669"/>
    <property type="project" value="UniProtKB-KW"/>
</dbReference>
<dbReference type="SUPFAM" id="SSF51215">
    <property type="entry name" value="Regulatory protein AraC"/>
    <property type="match status" value="1"/>
</dbReference>
<dbReference type="SUPFAM" id="SSF46689">
    <property type="entry name" value="Homeodomain-like"/>
    <property type="match status" value="2"/>
</dbReference>
<evidence type="ECO:0000313" key="5">
    <source>
        <dbReference type="EMBL" id="CUM87280.1"/>
    </source>
</evidence>
<organism evidence="5 6">
    <name type="scientific">Anaerobutyricum hallii</name>
    <dbReference type="NCBI Taxonomy" id="39488"/>
    <lineage>
        <taxon>Bacteria</taxon>
        <taxon>Bacillati</taxon>
        <taxon>Bacillota</taxon>
        <taxon>Clostridia</taxon>
        <taxon>Lachnospirales</taxon>
        <taxon>Lachnospiraceae</taxon>
        <taxon>Anaerobutyricum</taxon>
    </lineage>
</organism>
<sequence>MQNIEMDKLQYKIYHENKIHTPDDFPYNTYLCSIPLDFQSVNLHWHDEVEIIVIKKGTGIVSVDLTTYSVSAGDIIFVLPGQLHAISQKDREIMEYENILFKSSLLKSSGYDLCNDKFIQPLFSGSLNICPVINNQTPYYPPVITAINEIDHLCDLHPYAYQLSIKAHLFQILYTLVSNCGQNKIKPINQKSLKKIKTILSYIANNFQENIAIEDIANYCFYSKSYFMKFFKETMGVSFIQYLNDYRLEIAAELLTTTTDNILDIAFATGFNNISYFNRCFKKKYGVSPRKYRF</sequence>
<dbReference type="PRINTS" id="PR00032">
    <property type="entry name" value="HTHARAC"/>
</dbReference>
<evidence type="ECO:0000256" key="1">
    <source>
        <dbReference type="ARBA" id="ARBA00023015"/>
    </source>
</evidence>
<dbReference type="SMART" id="SM00342">
    <property type="entry name" value="HTH_ARAC"/>
    <property type="match status" value="1"/>
</dbReference>
<dbReference type="InterPro" id="IPR009057">
    <property type="entry name" value="Homeodomain-like_sf"/>
</dbReference>
<evidence type="ECO:0000256" key="3">
    <source>
        <dbReference type="ARBA" id="ARBA00023163"/>
    </source>
</evidence>
<dbReference type="EC" id="2.1.1.-" evidence="5"/>
<dbReference type="PROSITE" id="PS01124">
    <property type="entry name" value="HTH_ARAC_FAMILY_2"/>
    <property type="match status" value="1"/>
</dbReference>
<keyword evidence="1" id="KW-0805">Transcription regulation</keyword>
<dbReference type="Gene3D" id="1.10.10.60">
    <property type="entry name" value="Homeodomain-like"/>
    <property type="match status" value="2"/>
</dbReference>
<dbReference type="InterPro" id="IPR020449">
    <property type="entry name" value="Tscrpt_reg_AraC-type_HTH"/>
</dbReference>
<dbReference type="Gene3D" id="2.60.120.10">
    <property type="entry name" value="Jelly Rolls"/>
    <property type="match status" value="1"/>
</dbReference>